<feature type="region of interest" description="Disordered" evidence="1">
    <location>
        <begin position="72"/>
        <end position="162"/>
    </location>
</feature>
<protein>
    <submittedName>
        <fullName evidence="2">Uncharacterized protein</fullName>
    </submittedName>
</protein>
<proteinExistence type="predicted"/>
<organism evidence="2 3">
    <name type="scientific">Methanoculleus palmolei</name>
    <dbReference type="NCBI Taxonomy" id="72612"/>
    <lineage>
        <taxon>Archaea</taxon>
        <taxon>Methanobacteriati</taxon>
        <taxon>Methanobacteriota</taxon>
        <taxon>Stenosarchaea group</taxon>
        <taxon>Methanomicrobia</taxon>
        <taxon>Methanomicrobiales</taxon>
        <taxon>Methanomicrobiaceae</taxon>
        <taxon>Methanoculleus</taxon>
    </lineage>
</organism>
<evidence type="ECO:0000313" key="2">
    <source>
        <dbReference type="EMBL" id="WOX55395.1"/>
    </source>
</evidence>
<dbReference type="EMBL" id="CP137641">
    <property type="protein sequence ID" value="WOX55395.1"/>
    <property type="molecule type" value="Genomic_DNA"/>
</dbReference>
<dbReference type="AlphaFoldDB" id="A0ABD8A8F3"/>
<sequence>MSRKKEVTIGITVNLDNYENLRLEVKGDVEAHEDVDDLITFLDGMLARFGRGDAATAERVNAYRRRVLAARPAEPQASAATRAAPEEMPATTAAEPTHRTEEDVCPSTDVIAAAIPPAPEHPEPPRIPEPPAKQEEKNPEPARPVQTPQQQEPAIAKPAAAPGEDVCEICGAAVSKSQAKLSQLFMGKTLCKKCMEQP</sequence>
<evidence type="ECO:0000313" key="3">
    <source>
        <dbReference type="Proteomes" id="UP001626603"/>
    </source>
</evidence>
<gene>
    <name evidence="2" type="ORF">R6Y95_07965</name>
</gene>
<feature type="compositionally biased region" description="Low complexity" evidence="1">
    <location>
        <begin position="72"/>
        <end position="95"/>
    </location>
</feature>
<dbReference type="Proteomes" id="UP001626603">
    <property type="component" value="Chromosome"/>
</dbReference>
<accession>A0ABD8A8F3</accession>
<keyword evidence="3" id="KW-1185">Reference proteome</keyword>
<feature type="compositionally biased region" description="Basic and acidic residues" evidence="1">
    <location>
        <begin position="120"/>
        <end position="140"/>
    </location>
</feature>
<name>A0ABD8A8F3_9EURY</name>
<evidence type="ECO:0000256" key="1">
    <source>
        <dbReference type="SAM" id="MobiDB-lite"/>
    </source>
</evidence>
<reference evidence="2 3" key="1">
    <citation type="submission" date="2023-10" db="EMBL/GenBank/DDBJ databases">
        <title>The complete genome sequence of Methanoculleus palmolei DSM 4273.</title>
        <authorList>
            <person name="Lai S.-J."/>
            <person name="You Y.-T."/>
            <person name="Chen S.-C."/>
        </authorList>
    </citation>
    <scope>NUCLEOTIDE SEQUENCE [LARGE SCALE GENOMIC DNA]</scope>
    <source>
        <strain evidence="2 3">DSM 4273</strain>
    </source>
</reference>